<dbReference type="EMBL" id="JBHSAY010000015">
    <property type="protein sequence ID" value="MFC4134125.1"/>
    <property type="molecule type" value="Genomic_DNA"/>
</dbReference>
<dbReference type="RefSeq" id="WP_253761688.1">
    <property type="nucleotide sequence ID" value="NZ_JAMZDZ010000001.1"/>
</dbReference>
<feature type="compositionally biased region" description="Low complexity" evidence="1">
    <location>
        <begin position="218"/>
        <end position="245"/>
    </location>
</feature>
<evidence type="ECO:0000256" key="1">
    <source>
        <dbReference type="SAM" id="MobiDB-lite"/>
    </source>
</evidence>
<feature type="region of interest" description="Disordered" evidence="1">
    <location>
        <begin position="132"/>
        <end position="151"/>
    </location>
</feature>
<keyword evidence="3" id="KW-1185">Reference proteome</keyword>
<evidence type="ECO:0000313" key="2">
    <source>
        <dbReference type="EMBL" id="MFC4134125.1"/>
    </source>
</evidence>
<dbReference type="Proteomes" id="UP001595816">
    <property type="component" value="Unassembled WGS sequence"/>
</dbReference>
<name>A0ABV8LTK2_9ACTN</name>
<evidence type="ECO:0000313" key="3">
    <source>
        <dbReference type="Proteomes" id="UP001595816"/>
    </source>
</evidence>
<feature type="compositionally biased region" description="Low complexity" evidence="1">
    <location>
        <begin position="262"/>
        <end position="280"/>
    </location>
</feature>
<comment type="caution">
    <text evidence="2">The sequence shown here is derived from an EMBL/GenBank/DDBJ whole genome shotgun (WGS) entry which is preliminary data.</text>
</comment>
<feature type="region of interest" description="Disordered" evidence="1">
    <location>
        <begin position="216"/>
        <end position="288"/>
    </location>
</feature>
<proteinExistence type="predicted"/>
<organism evidence="2 3">
    <name type="scientific">Hamadaea flava</name>
    <dbReference type="NCBI Taxonomy" id="1742688"/>
    <lineage>
        <taxon>Bacteria</taxon>
        <taxon>Bacillati</taxon>
        <taxon>Actinomycetota</taxon>
        <taxon>Actinomycetes</taxon>
        <taxon>Micromonosporales</taxon>
        <taxon>Micromonosporaceae</taxon>
        <taxon>Hamadaea</taxon>
    </lineage>
</organism>
<sequence length="549" mass="58514">MESARPNRRRKIATVLLAGCLVVGAVAGLSQGMTSCSGPDEAADAPKARPLTAVEAGKLADVRLHNYEDQRATISGVVAGKDPDGKPKDVRFAGWIDWRRSLLYVRTAERKGMPGLLIQAMPGIIAIRAEDTPSATAEPPTEPPTGSWRVRPLGLPVPEKPDPLDGLIAVLLQLGSANADDPDLLRDLQTQWLRSDTVDGTPVEVLLGPAVIPTQKIASTTSPSTSAGPSTRPDTSSSASASASATRKPGLNPTGVKPPTPTAKTPTAKTQSAQAPSASPSPDPRSLLAHGGPVGYWVDGTARVRRMEALLSDGIRARVDFDRTRRPELTAVAAFGGGVVNPRRVTAAEAKALSVMRTRTRAARGGQFTVNLPLPPARMIFVDGWLDWRGGVAYALAHDLDDDARNVLVHAGRTTVAMRASTDKQPPLPAPRGKWERRSWNDLGVRVPATELDVLLHEALSVGLSGRDDPKELAKSAYRLRLDELKGRPVAVFEIHTAADAASPPGAALMRYWVDPTGVVRRLEIRTPLGFAQLDIDFSKPLPTLPARV</sequence>
<gene>
    <name evidence="2" type="ORF">ACFOZ4_26235</name>
</gene>
<reference evidence="3" key="1">
    <citation type="journal article" date="2019" name="Int. J. Syst. Evol. Microbiol.">
        <title>The Global Catalogue of Microorganisms (GCM) 10K type strain sequencing project: providing services to taxonomists for standard genome sequencing and annotation.</title>
        <authorList>
            <consortium name="The Broad Institute Genomics Platform"/>
            <consortium name="The Broad Institute Genome Sequencing Center for Infectious Disease"/>
            <person name="Wu L."/>
            <person name="Ma J."/>
        </authorList>
    </citation>
    <scope>NUCLEOTIDE SEQUENCE [LARGE SCALE GENOMIC DNA]</scope>
    <source>
        <strain evidence="3">CGMCC 4.7289</strain>
    </source>
</reference>
<accession>A0ABV8LTK2</accession>
<protein>
    <submittedName>
        <fullName evidence="2">Uncharacterized protein</fullName>
    </submittedName>
</protein>